<evidence type="ECO:0000256" key="4">
    <source>
        <dbReference type="ARBA" id="ARBA00040722"/>
    </source>
</evidence>
<evidence type="ECO:0000256" key="1">
    <source>
        <dbReference type="ARBA" id="ARBA00006717"/>
    </source>
</evidence>
<gene>
    <name evidence="6" type="ORF">CDEB00056_LOCUS3272</name>
</gene>
<dbReference type="GO" id="GO:0090141">
    <property type="term" value="P:positive regulation of mitochondrial fission"/>
    <property type="evidence" value="ECO:0007669"/>
    <property type="project" value="TreeGrafter"/>
</dbReference>
<dbReference type="PANTHER" id="PTHR20935">
    <property type="entry name" value="PHOSPHOGLYCERATE MUTASE-RELATED"/>
    <property type="match status" value="1"/>
</dbReference>
<name>A0A7S3V5S6_9STRA</name>
<comment type="similarity">
    <text evidence="1">Belongs to the phosphoglycerate mutase family. BPG-dependent PGAM subfamily.</text>
</comment>
<dbReference type="GO" id="GO:0005739">
    <property type="term" value="C:mitochondrion"/>
    <property type="evidence" value="ECO:0007669"/>
    <property type="project" value="TreeGrafter"/>
</dbReference>
<dbReference type="AlphaFoldDB" id="A0A7S3V5S6"/>
<sequence length="368" mass="42027">MAFNQLFRRAAAPSLALVASTFLSERSTDIISKPKSIAFCEAPNHLEKSPQIKDAAANLEKAKEIAPAEIGKQSLESTPDKEEFFHGLFPLRQLWKPTHEYPLWDSNWDERKPDDNADRRYIRKNGVTRHIILVRHGQYDETHKEDEKRILTPLGRKQAALTGQRLADMIKGFNKDFGPCNITTIRVSDMTRAKETCDIIASFLPDSVKRAEPDPTLNEGRPCHTVPAGKCTARSIAVTDEGNKRIEKAFKGYFYRHDPPARSEKIEGEKDVEVNQEKDGDDEDKDLLEIHPQHEFEIIVCHANVIRYFLMRALQLPPEAWLRLCTFNCSLNYITIRPSGSCACRMLGDIGHLNYEHSTFSMHHGFNW</sequence>
<dbReference type="GO" id="GO:0004722">
    <property type="term" value="F:protein serine/threonine phosphatase activity"/>
    <property type="evidence" value="ECO:0007669"/>
    <property type="project" value="TreeGrafter"/>
</dbReference>
<feature type="region of interest" description="Disordered" evidence="5">
    <location>
        <begin position="264"/>
        <end position="283"/>
    </location>
</feature>
<dbReference type="Gene3D" id="3.40.50.1240">
    <property type="entry name" value="Phosphoglycerate mutase-like"/>
    <property type="match status" value="1"/>
</dbReference>
<dbReference type="Pfam" id="PF00300">
    <property type="entry name" value="His_Phos_1"/>
    <property type="match status" value="1"/>
</dbReference>
<dbReference type="EMBL" id="HBIO01004739">
    <property type="protein sequence ID" value="CAE0458431.1"/>
    <property type="molecule type" value="Transcribed_RNA"/>
</dbReference>
<feature type="compositionally biased region" description="Basic and acidic residues" evidence="5">
    <location>
        <begin position="264"/>
        <end position="278"/>
    </location>
</feature>
<evidence type="ECO:0000256" key="3">
    <source>
        <dbReference type="ARBA" id="ARBA00039765"/>
    </source>
</evidence>
<evidence type="ECO:0000313" key="6">
    <source>
        <dbReference type="EMBL" id="CAE0458431.1"/>
    </source>
</evidence>
<protein>
    <recommendedName>
        <fullName evidence="3">Serine/threonine-protein phosphatase PGAM5, mitochondrial</fullName>
    </recommendedName>
    <alternativeName>
        <fullName evidence="4">Serine/threonine-protein phosphatase Pgam5, mitochondrial</fullName>
    </alternativeName>
</protein>
<dbReference type="InterPro" id="IPR051021">
    <property type="entry name" value="Mito_Ser/Thr_phosphatase"/>
</dbReference>
<organism evidence="6">
    <name type="scientific">Chaetoceros debilis</name>
    <dbReference type="NCBI Taxonomy" id="122233"/>
    <lineage>
        <taxon>Eukaryota</taxon>
        <taxon>Sar</taxon>
        <taxon>Stramenopiles</taxon>
        <taxon>Ochrophyta</taxon>
        <taxon>Bacillariophyta</taxon>
        <taxon>Coscinodiscophyceae</taxon>
        <taxon>Chaetocerotophycidae</taxon>
        <taxon>Chaetocerotales</taxon>
        <taxon>Chaetocerotaceae</taxon>
        <taxon>Chaetoceros</taxon>
    </lineage>
</organism>
<keyword evidence="2" id="KW-0378">Hydrolase</keyword>
<dbReference type="CDD" id="cd07067">
    <property type="entry name" value="HP_PGM_like"/>
    <property type="match status" value="1"/>
</dbReference>
<dbReference type="InterPro" id="IPR029033">
    <property type="entry name" value="His_PPase_superfam"/>
</dbReference>
<evidence type="ECO:0000256" key="5">
    <source>
        <dbReference type="SAM" id="MobiDB-lite"/>
    </source>
</evidence>
<dbReference type="SUPFAM" id="SSF53254">
    <property type="entry name" value="Phosphoglycerate mutase-like"/>
    <property type="match status" value="1"/>
</dbReference>
<dbReference type="PANTHER" id="PTHR20935:SF0">
    <property type="entry name" value="SERINE_THREONINE-PROTEIN PHOSPHATASE PGAM5, MITOCHONDRIAL"/>
    <property type="match status" value="1"/>
</dbReference>
<dbReference type="InterPro" id="IPR013078">
    <property type="entry name" value="His_Pase_superF_clade-1"/>
</dbReference>
<reference evidence="6" key="1">
    <citation type="submission" date="2021-01" db="EMBL/GenBank/DDBJ databases">
        <authorList>
            <person name="Corre E."/>
            <person name="Pelletier E."/>
            <person name="Niang G."/>
            <person name="Scheremetjew M."/>
            <person name="Finn R."/>
            <person name="Kale V."/>
            <person name="Holt S."/>
            <person name="Cochrane G."/>
            <person name="Meng A."/>
            <person name="Brown T."/>
            <person name="Cohen L."/>
        </authorList>
    </citation>
    <scope>NUCLEOTIDE SEQUENCE</scope>
    <source>
        <strain evidence="6">MM31A-1</strain>
    </source>
</reference>
<accession>A0A7S3V5S6</accession>
<dbReference type="SMART" id="SM00855">
    <property type="entry name" value="PGAM"/>
    <property type="match status" value="1"/>
</dbReference>
<evidence type="ECO:0000256" key="2">
    <source>
        <dbReference type="ARBA" id="ARBA00022801"/>
    </source>
</evidence>
<proteinExistence type="inferred from homology"/>